<evidence type="ECO:0000259" key="1">
    <source>
        <dbReference type="SMART" id="SM00471"/>
    </source>
</evidence>
<name>A0A1E8QB57_9MYCO</name>
<dbReference type="PANTHER" id="PTHR46246">
    <property type="entry name" value="GUANOSINE-3',5'-BIS(DIPHOSPHATE) 3'-PYROPHOSPHOHYDROLASE MESH1"/>
    <property type="match status" value="1"/>
</dbReference>
<feature type="domain" description="HD/PDEase" evidence="1">
    <location>
        <begin position="33"/>
        <end position="144"/>
    </location>
</feature>
<dbReference type="GO" id="GO:0008893">
    <property type="term" value="F:guanosine-3',5'-bis(diphosphate) 3'-diphosphatase activity"/>
    <property type="evidence" value="ECO:0007669"/>
    <property type="project" value="TreeGrafter"/>
</dbReference>
<dbReference type="SUPFAM" id="SSF109604">
    <property type="entry name" value="HD-domain/PDEase-like"/>
    <property type="match status" value="1"/>
</dbReference>
<dbReference type="EMBL" id="MCHX01000002">
    <property type="protein sequence ID" value="OFJ55585.1"/>
    <property type="molecule type" value="Genomic_DNA"/>
</dbReference>
<reference evidence="2 3" key="1">
    <citation type="submission" date="2016-09" db="EMBL/GenBank/DDBJ databases">
        <title>genome sequence of Mycobacterium sp. 739 SCH.</title>
        <authorList>
            <person name="Greninger A.L."/>
            <person name="Qin X."/>
            <person name="Jerome K."/>
            <person name="Vora S."/>
            <person name="Quinn K."/>
        </authorList>
    </citation>
    <scope>NUCLEOTIDE SEQUENCE [LARGE SCALE GENOMIC DNA]</scope>
    <source>
        <strain evidence="2 3">SCH</strain>
    </source>
</reference>
<dbReference type="AlphaFoldDB" id="A0A1E8QB57"/>
<evidence type="ECO:0000313" key="3">
    <source>
        <dbReference type="Proteomes" id="UP000178953"/>
    </source>
</evidence>
<protein>
    <submittedName>
        <fullName evidence="2">Phosphohydrolase</fullName>
    </submittedName>
</protein>
<gene>
    <name evidence="2" type="ORF">BEL07_01385</name>
</gene>
<evidence type="ECO:0000313" key="2">
    <source>
        <dbReference type="EMBL" id="OFJ55585.1"/>
    </source>
</evidence>
<dbReference type="SMART" id="SM00471">
    <property type="entry name" value="HDc"/>
    <property type="match status" value="1"/>
</dbReference>
<dbReference type="Pfam" id="PF13328">
    <property type="entry name" value="HD_4"/>
    <property type="match status" value="1"/>
</dbReference>
<dbReference type="PANTHER" id="PTHR46246:SF1">
    <property type="entry name" value="GUANOSINE-3',5'-BIS(DIPHOSPHATE) 3'-PYROPHOSPHOHYDROLASE MESH1"/>
    <property type="match status" value="1"/>
</dbReference>
<dbReference type="InterPro" id="IPR052194">
    <property type="entry name" value="MESH1"/>
</dbReference>
<keyword evidence="2" id="KW-0378">Hydrolase</keyword>
<dbReference type="OrthoDB" id="9802385at2"/>
<comment type="caution">
    <text evidence="2">The sequence shown here is derived from an EMBL/GenBank/DDBJ whole genome shotgun (WGS) entry which is preliminary data.</text>
</comment>
<dbReference type="InterPro" id="IPR003607">
    <property type="entry name" value="HD/PDEase_dom"/>
</dbReference>
<dbReference type="Gene3D" id="1.10.3210.10">
    <property type="entry name" value="Hypothetical protein af1432"/>
    <property type="match status" value="1"/>
</dbReference>
<proteinExistence type="predicted"/>
<accession>A0A1E8QB57</accession>
<sequence length="204" mass="22732">MPTDVDQPKLTTRFDEALRYASELHRTQTRKSSEVPYLGHLLSVAGLVIEGGGTETQAIAGLLHDAVEDQGGAPVLGTIRERFGEDVATIVDECSDTDVVPKPPWKQRKQDYVDHLGGASDGTILVSLADKLDNARAILRDLREVGPVLWDRFSEGDPREHLWYYRSLLAVYRERTDTWLVRELARVLDAIEDLVDGAQGRPKS</sequence>
<dbReference type="Proteomes" id="UP000178953">
    <property type="component" value="Unassembled WGS sequence"/>
</dbReference>
<dbReference type="RefSeq" id="WP_070351324.1">
    <property type="nucleotide sequence ID" value="NZ_CP043474.1"/>
</dbReference>
<keyword evidence="3" id="KW-1185">Reference proteome</keyword>
<organism evidence="2 3">
    <name type="scientific">Mycolicibacterium grossiae</name>
    <dbReference type="NCBI Taxonomy" id="1552759"/>
    <lineage>
        <taxon>Bacteria</taxon>
        <taxon>Bacillati</taxon>
        <taxon>Actinomycetota</taxon>
        <taxon>Actinomycetes</taxon>
        <taxon>Mycobacteriales</taxon>
        <taxon>Mycobacteriaceae</taxon>
        <taxon>Mycolicibacterium</taxon>
    </lineage>
</organism>